<gene>
    <name evidence="9" type="primary">secD</name>
    <name evidence="10" type="synonym">secF</name>
    <name evidence="14" type="ORF">HNQ65_003760</name>
</gene>
<keyword evidence="6 9" id="KW-1133">Transmembrane helix</keyword>
<feature type="transmembrane region" description="Helical" evidence="9">
    <location>
        <begin position="31"/>
        <end position="48"/>
    </location>
</feature>
<dbReference type="Pfam" id="PF22599">
    <property type="entry name" value="SecDF_P1_head"/>
    <property type="match status" value="1"/>
</dbReference>
<evidence type="ECO:0000256" key="8">
    <source>
        <dbReference type="ARBA" id="ARBA00023136"/>
    </source>
</evidence>
<dbReference type="InterPro" id="IPR022813">
    <property type="entry name" value="SecD/SecF_arch_bac"/>
</dbReference>
<dbReference type="PANTHER" id="PTHR30081:SF1">
    <property type="entry name" value="PROTEIN TRANSLOCASE SUBUNIT SECD"/>
    <property type="match status" value="1"/>
</dbReference>
<evidence type="ECO:0000256" key="9">
    <source>
        <dbReference type="HAMAP-Rule" id="MF_01463"/>
    </source>
</evidence>
<comment type="caution">
    <text evidence="9">Lacks conserved residue(s) required for the propagation of feature annotation.</text>
</comment>
<evidence type="ECO:0000256" key="1">
    <source>
        <dbReference type="ARBA" id="ARBA00004651"/>
    </source>
</evidence>
<keyword evidence="8 9" id="KW-0472">Membrane</keyword>
<name>A0A7W7YDI6_9BACT</name>
<dbReference type="Proteomes" id="UP000590740">
    <property type="component" value="Unassembled WGS sequence"/>
</dbReference>
<keyword evidence="7 9" id="KW-0811">Translocation</keyword>
<sequence>MNPFATFFVGATILMMLLVYVGTAVHKTKRWVGSILVALTALSAIYTVRSMGIPLGIDLQGGSEFIVQLAPGKNEDGTPKAVTSSDVQQAIAILEKRLNPDASKDLTMQPEGSDRIVIQMPGITEDEIKEVRKAIQTVAHLEFRRVHPESQSKLEQIKARGGIKEPGWIEMPYSAPITAKDGSVINRSELVRDTPDIEGSYVSQAYRTVDAEGNKVALQFNSEGAKLFDDLAAVHYQKEMAIIVDGQIHSAPRLQARQYGGRAEISGGGGKGFSQQEADTLATLLSNPLKNPMIILSESSVSSAYGQSSIDQGKWIGIAALIITTCFMMFIYRLAGIVAIVGLVINIAILFGSMALFGFTLTMPGIAGVVLTIGMAVDANVLIYERLREEMEAGKTLAGALEAAYEKAFSAIADSNITTLISALILFVISGGLVKGFAVTLMIGLVSSMIGALIVTRVIFMWVVDKNLLHKIHTTKIIPDKVFDILSSAPKFIIASLVVTAISFGTLAVKGSAGFGIDFRGGSRVDVTLAKGKDIADGEFDALFKNLKQDGGKDLGSYYIQRKNDATGALNISIRCEELSGPAIQHAITAKWKTDTVAGTSIATVGSVIGSELAKQSFWAMMVALVAIFAYLMLRYEFAFALGAIIALFHDVLMVPGLCVLFGQELSVIHVGALLTIAGYSINDTIVVFDRIRETIQNGSGSTMRELMNEAICKTLSRTLLTGPTALAPMVVLLFLGNPAMLEFAMPITIGVLLGTYSSIFIASPLVLWYAKKSGTSLKRQVLDAQIEQMKAQQAIAAAAAAAGGGKK</sequence>
<keyword evidence="4 9" id="KW-0812">Transmembrane</keyword>
<evidence type="ECO:0000313" key="14">
    <source>
        <dbReference type="EMBL" id="MBB5034169.1"/>
    </source>
</evidence>
<organism evidence="14 15">
    <name type="scientific">Prosthecobacter vanneervenii</name>
    <dbReference type="NCBI Taxonomy" id="48466"/>
    <lineage>
        <taxon>Bacteria</taxon>
        <taxon>Pseudomonadati</taxon>
        <taxon>Verrucomicrobiota</taxon>
        <taxon>Verrucomicrobiia</taxon>
        <taxon>Verrucomicrobiales</taxon>
        <taxon>Verrucomicrobiaceae</taxon>
        <taxon>Prosthecobacter</taxon>
    </lineage>
</organism>
<dbReference type="Gene3D" id="1.20.1640.10">
    <property type="entry name" value="Multidrug efflux transporter AcrB transmembrane domain"/>
    <property type="match status" value="2"/>
</dbReference>
<dbReference type="HAMAP" id="MF_01464_B">
    <property type="entry name" value="SecF_B"/>
    <property type="match status" value="1"/>
</dbReference>
<keyword evidence="2 9" id="KW-0813">Transport</keyword>
<dbReference type="HAMAP" id="MF_01463_B">
    <property type="entry name" value="SecD_B"/>
    <property type="match status" value="1"/>
</dbReference>
<evidence type="ECO:0000256" key="5">
    <source>
        <dbReference type="ARBA" id="ARBA00022927"/>
    </source>
</evidence>
<feature type="transmembrane region" description="Helical" evidence="9">
    <location>
        <begin position="6"/>
        <end position="24"/>
    </location>
</feature>
<dbReference type="NCBIfam" id="TIGR00916">
    <property type="entry name" value="2A0604s01"/>
    <property type="match status" value="2"/>
</dbReference>
<dbReference type="InterPro" id="IPR022646">
    <property type="entry name" value="SecD/SecF_CS"/>
</dbReference>
<feature type="domain" description="Protein export membrane protein SecD/SecF C-terminal" evidence="11">
    <location>
        <begin position="596"/>
        <end position="772"/>
    </location>
</feature>
<dbReference type="InterPro" id="IPR005791">
    <property type="entry name" value="SecD"/>
</dbReference>
<dbReference type="Gene3D" id="3.30.1360.200">
    <property type="match status" value="1"/>
</dbReference>
<comment type="similarity">
    <text evidence="10">Belongs to the SecD/SecF family. SecF subfamily.</text>
</comment>
<feature type="transmembrane region" description="Helical" evidence="9">
    <location>
        <begin position="485"/>
        <end position="509"/>
    </location>
</feature>
<keyword evidence="3 9" id="KW-1003">Cell membrane</keyword>
<dbReference type="Gene3D" id="3.30.70.3400">
    <property type="match status" value="1"/>
</dbReference>
<comment type="similarity">
    <text evidence="9">Belongs to the SecD/SecF family. SecD subfamily.</text>
</comment>
<feature type="domain" description="Protein translocase subunit SecDF P1" evidence="12">
    <location>
        <begin position="87"/>
        <end position="147"/>
    </location>
</feature>
<dbReference type="AlphaFoldDB" id="A0A7W7YDI6"/>
<dbReference type="InterPro" id="IPR048631">
    <property type="entry name" value="SecD_1st"/>
</dbReference>
<comment type="subcellular location">
    <subcellularLocation>
        <location evidence="1 9">Cell membrane</location>
        <topology evidence="1 9">Multi-pass membrane protein</topology>
    </subcellularLocation>
</comment>
<comment type="function">
    <text evidence="9">Part of the Sec protein translocase complex. Interacts with the SecYEG preprotein conducting channel. SecDF uses the proton motive force (PMF) to complete protein translocation after the ATP-dependent function of SecA.</text>
</comment>
<dbReference type="InterPro" id="IPR048634">
    <property type="entry name" value="SecD_SecF_C"/>
</dbReference>
<dbReference type="GO" id="GO:0015450">
    <property type="term" value="F:protein-transporting ATPase activity"/>
    <property type="evidence" value="ECO:0007669"/>
    <property type="project" value="InterPro"/>
</dbReference>
<evidence type="ECO:0000259" key="11">
    <source>
        <dbReference type="Pfam" id="PF02355"/>
    </source>
</evidence>
<dbReference type="GO" id="GO:0006605">
    <property type="term" value="P:protein targeting"/>
    <property type="evidence" value="ECO:0007669"/>
    <property type="project" value="UniProtKB-UniRule"/>
</dbReference>
<dbReference type="NCBIfam" id="TIGR01129">
    <property type="entry name" value="secD"/>
    <property type="match status" value="1"/>
</dbReference>
<dbReference type="PRINTS" id="PR01755">
    <property type="entry name" value="SECFTRNLCASE"/>
</dbReference>
<dbReference type="Pfam" id="PF07549">
    <property type="entry name" value="Sec_GG"/>
    <property type="match status" value="2"/>
</dbReference>
<dbReference type="GO" id="GO:0043952">
    <property type="term" value="P:protein transport by the Sec complex"/>
    <property type="evidence" value="ECO:0007669"/>
    <property type="project" value="UniProtKB-UniRule"/>
</dbReference>
<reference evidence="14 15" key="1">
    <citation type="submission" date="2020-08" db="EMBL/GenBank/DDBJ databases">
        <title>Genomic Encyclopedia of Type Strains, Phase IV (KMG-IV): sequencing the most valuable type-strain genomes for metagenomic binning, comparative biology and taxonomic classification.</title>
        <authorList>
            <person name="Goeker M."/>
        </authorList>
    </citation>
    <scope>NUCLEOTIDE SEQUENCE [LARGE SCALE GENOMIC DNA]</scope>
    <source>
        <strain evidence="14 15">DSM 12252</strain>
    </source>
</reference>
<feature type="transmembrane region" description="Helical" evidence="9">
    <location>
        <begin position="417"/>
        <end position="434"/>
    </location>
</feature>
<evidence type="ECO:0000256" key="3">
    <source>
        <dbReference type="ARBA" id="ARBA00022475"/>
    </source>
</evidence>
<dbReference type="GO" id="GO:0005886">
    <property type="term" value="C:plasma membrane"/>
    <property type="evidence" value="ECO:0007669"/>
    <property type="project" value="UniProtKB-SubCell"/>
</dbReference>
<feature type="transmembrane region" description="Helical" evidence="9">
    <location>
        <begin position="365"/>
        <end position="384"/>
    </location>
</feature>
<comment type="subunit">
    <text evidence="10">Forms a complex with SecD. Part of the essential Sec protein translocation apparatus which comprises SecA, SecYEG and auxiliary proteins SecDF. Other proteins may also be involved.</text>
</comment>
<feature type="transmembrane region" description="Helical" evidence="9">
    <location>
        <begin position="440"/>
        <end position="464"/>
    </location>
</feature>
<evidence type="ECO:0000256" key="2">
    <source>
        <dbReference type="ARBA" id="ARBA00022448"/>
    </source>
</evidence>
<dbReference type="EMBL" id="JACHIG010000008">
    <property type="protein sequence ID" value="MBB5034169.1"/>
    <property type="molecule type" value="Genomic_DNA"/>
</dbReference>
<dbReference type="Pfam" id="PF02355">
    <property type="entry name" value="SecD_SecF_C"/>
    <property type="match status" value="2"/>
</dbReference>
<evidence type="ECO:0000259" key="12">
    <source>
        <dbReference type="Pfam" id="PF21760"/>
    </source>
</evidence>
<dbReference type="PANTHER" id="PTHR30081">
    <property type="entry name" value="PROTEIN-EXPORT MEMBRANE PROTEIN SEC"/>
    <property type="match status" value="1"/>
</dbReference>
<proteinExistence type="inferred from homology"/>
<evidence type="ECO:0000256" key="7">
    <source>
        <dbReference type="ARBA" id="ARBA00023010"/>
    </source>
</evidence>
<dbReference type="GO" id="GO:0065002">
    <property type="term" value="P:intracellular protein transmembrane transport"/>
    <property type="evidence" value="ECO:0007669"/>
    <property type="project" value="UniProtKB-UniRule"/>
</dbReference>
<protein>
    <recommendedName>
        <fullName evidence="9 10">Multifunctional fusion protein</fullName>
    </recommendedName>
    <domain>
        <recommendedName>
            <fullName evidence="9">Protein translocase subunit SecD</fullName>
        </recommendedName>
    </domain>
    <domain>
        <recommendedName>
            <fullName evidence="10">Protein-export membrane protein SecF</fullName>
        </recommendedName>
    </domain>
</protein>
<feature type="transmembrane region" description="Helical" evidence="9">
    <location>
        <begin position="748"/>
        <end position="771"/>
    </location>
</feature>
<dbReference type="InterPro" id="IPR054384">
    <property type="entry name" value="SecDF_P1_head"/>
</dbReference>
<feature type="transmembrane region" description="Helical" evidence="9">
    <location>
        <begin position="337"/>
        <end position="359"/>
    </location>
</feature>
<evidence type="ECO:0000256" key="4">
    <source>
        <dbReference type="ARBA" id="ARBA00022692"/>
    </source>
</evidence>
<keyword evidence="5 9" id="KW-0653">Protein transport</keyword>
<dbReference type="SUPFAM" id="SSF82866">
    <property type="entry name" value="Multidrug efflux transporter AcrB transmembrane domain"/>
    <property type="match status" value="2"/>
</dbReference>
<comment type="subunit">
    <text evidence="9">Forms a complex with SecF. Part of the essential Sec protein translocation apparatus which comprises SecA, SecYEG and auxiliary proteins SecDF. Other proteins may also be involved.</text>
</comment>
<evidence type="ECO:0000256" key="10">
    <source>
        <dbReference type="HAMAP-Rule" id="MF_01464"/>
    </source>
</evidence>
<evidence type="ECO:0000313" key="15">
    <source>
        <dbReference type="Proteomes" id="UP000590740"/>
    </source>
</evidence>
<dbReference type="RefSeq" id="WP_184341703.1">
    <property type="nucleotide sequence ID" value="NZ_JACHIG010000008.1"/>
</dbReference>
<dbReference type="Pfam" id="PF21760">
    <property type="entry name" value="SecD_1st"/>
    <property type="match status" value="1"/>
</dbReference>
<feature type="transmembrane region" description="Helical" evidence="9">
    <location>
        <begin position="715"/>
        <end position="736"/>
    </location>
</feature>
<feature type="domain" description="Protein export membrane protein SecD/SecF C-terminal" evidence="11">
    <location>
        <begin position="294"/>
        <end position="463"/>
    </location>
</feature>
<evidence type="ECO:0000256" key="6">
    <source>
        <dbReference type="ARBA" id="ARBA00022989"/>
    </source>
</evidence>
<dbReference type="NCBIfam" id="TIGR00966">
    <property type="entry name" value="transloc_SecF"/>
    <property type="match status" value="1"/>
</dbReference>
<dbReference type="InterPro" id="IPR055344">
    <property type="entry name" value="SecD_SecF_C_bact"/>
</dbReference>
<feature type="domain" description="SecDF P1 head subdomain" evidence="13">
    <location>
        <begin position="188"/>
        <end position="286"/>
    </location>
</feature>
<keyword evidence="15" id="KW-1185">Reference proteome</keyword>
<comment type="caution">
    <text evidence="14">The sequence shown here is derived from an EMBL/GenBank/DDBJ whole genome shotgun (WGS) entry which is preliminary data.</text>
</comment>
<feature type="transmembrane region" description="Helical" evidence="9">
    <location>
        <begin position="669"/>
        <end position="689"/>
    </location>
</feature>
<dbReference type="InterPro" id="IPR005665">
    <property type="entry name" value="SecF_bac"/>
</dbReference>
<accession>A0A7W7YDI6</accession>
<evidence type="ECO:0000259" key="13">
    <source>
        <dbReference type="Pfam" id="PF22599"/>
    </source>
</evidence>
<dbReference type="InterPro" id="IPR022645">
    <property type="entry name" value="SecD/SecF_bac"/>
</dbReference>